<dbReference type="Pfam" id="PF11964">
    <property type="entry name" value="SpoIIAA-like"/>
    <property type="match status" value="1"/>
</dbReference>
<gene>
    <name evidence="1" type="ORF">Pan54_17170</name>
</gene>
<dbReference type="InterPro" id="IPR036513">
    <property type="entry name" value="STAS_dom_sf"/>
</dbReference>
<reference evidence="1 2" key="1">
    <citation type="submission" date="2019-02" db="EMBL/GenBank/DDBJ databases">
        <title>Deep-cultivation of Planctomycetes and their phenomic and genomic characterization uncovers novel biology.</title>
        <authorList>
            <person name="Wiegand S."/>
            <person name="Jogler M."/>
            <person name="Boedeker C."/>
            <person name="Pinto D."/>
            <person name="Vollmers J."/>
            <person name="Rivas-Marin E."/>
            <person name="Kohn T."/>
            <person name="Peeters S.H."/>
            <person name="Heuer A."/>
            <person name="Rast P."/>
            <person name="Oberbeckmann S."/>
            <person name="Bunk B."/>
            <person name="Jeske O."/>
            <person name="Meyerdierks A."/>
            <person name="Storesund J.E."/>
            <person name="Kallscheuer N."/>
            <person name="Luecker S."/>
            <person name="Lage O.M."/>
            <person name="Pohl T."/>
            <person name="Merkel B.J."/>
            <person name="Hornburger P."/>
            <person name="Mueller R.-W."/>
            <person name="Bruemmer F."/>
            <person name="Labrenz M."/>
            <person name="Spormann A.M."/>
            <person name="Op Den Camp H."/>
            <person name="Overmann J."/>
            <person name="Amann R."/>
            <person name="Jetten M.S.M."/>
            <person name="Mascher T."/>
            <person name="Medema M.H."/>
            <person name="Devos D.P."/>
            <person name="Kaster A.-K."/>
            <person name="Ovreas L."/>
            <person name="Rohde M."/>
            <person name="Galperin M.Y."/>
            <person name="Jogler C."/>
        </authorList>
    </citation>
    <scope>NUCLEOTIDE SEQUENCE [LARGE SCALE GENOMIC DNA]</scope>
    <source>
        <strain evidence="1 2">Pan54</strain>
    </source>
</reference>
<dbReference type="InterPro" id="IPR038396">
    <property type="entry name" value="SpoIIAA-like_sf"/>
</dbReference>
<proteinExistence type="predicted"/>
<keyword evidence="2" id="KW-1185">Reference proteome</keyword>
<dbReference type="InterPro" id="IPR021866">
    <property type="entry name" value="SpoIIAA-like"/>
</dbReference>
<accession>A0A5C5XFQ9</accession>
<dbReference type="RefSeq" id="WP_146503027.1">
    <property type="nucleotide sequence ID" value="NZ_SJPG01000001.1"/>
</dbReference>
<organism evidence="1 2">
    <name type="scientific">Rubinisphaera italica</name>
    <dbReference type="NCBI Taxonomy" id="2527969"/>
    <lineage>
        <taxon>Bacteria</taxon>
        <taxon>Pseudomonadati</taxon>
        <taxon>Planctomycetota</taxon>
        <taxon>Planctomycetia</taxon>
        <taxon>Planctomycetales</taxon>
        <taxon>Planctomycetaceae</taxon>
        <taxon>Rubinisphaera</taxon>
    </lineage>
</organism>
<dbReference type="Proteomes" id="UP000316095">
    <property type="component" value="Unassembled WGS sequence"/>
</dbReference>
<sequence>MSHSVTEINGTNVIEVTTALKIDTALLSEVISSVRTVGQAAGKVRLFFHLPYMTEWDGTTPWAEVLSDETSLEQVERVAVLADSQWEQSVEGIAMPCRNADVKFFSLGTNSPAQRMGFSKLFGGESAEPTQDTRMDGISAARTWIYEGYM</sequence>
<dbReference type="Gene3D" id="3.40.50.10600">
    <property type="entry name" value="SpoIIaa-like domains"/>
    <property type="match status" value="1"/>
</dbReference>
<comment type="caution">
    <text evidence="1">The sequence shown here is derived from an EMBL/GenBank/DDBJ whole genome shotgun (WGS) entry which is preliminary data.</text>
</comment>
<dbReference type="AlphaFoldDB" id="A0A5C5XFQ9"/>
<name>A0A5C5XFQ9_9PLAN</name>
<dbReference type="EMBL" id="SJPG01000001">
    <property type="protein sequence ID" value="TWT60985.1"/>
    <property type="molecule type" value="Genomic_DNA"/>
</dbReference>
<evidence type="ECO:0000313" key="1">
    <source>
        <dbReference type="EMBL" id="TWT60985.1"/>
    </source>
</evidence>
<protein>
    <submittedName>
        <fullName evidence="1">Uncharacterized protein</fullName>
    </submittedName>
</protein>
<evidence type="ECO:0000313" key="2">
    <source>
        <dbReference type="Proteomes" id="UP000316095"/>
    </source>
</evidence>
<dbReference type="SUPFAM" id="SSF52091">
    <property type="entry name" value="SpoIIaa-like"/>
    <property type="match status" value="1"/>
</dbReference>